<feature type="region of interest" description="Disordered" evidence="2">
    <location>
        <begin position="1"/>
        <end position="200"/>
    </location>
</feature>
<feature type="compositionally biased region" description="Polar residues" evidence="2">
    <location>
        <begin position="1"/>
        <end position="10"/>
    </location>
</feature>
<dbReference type="Gene3D" id="4.10.60.10">
    <property type="entry name" value="Zinc finger, CCHC-type"/>
    <property type="match status" value="2"/>
</dbReference>
<evidence type="ECO:0000313" key="4">
    <source>
        <dbReference type="EMBL" id="ORZ32284.1"/>
    </source>
</evidence>
<feature type="domain" description="CCHC-type" evidence="3">
    <location>
        <begin position="242"/>
        <end position="257"/>
    </location>
</feature>
<dbReference type="InterPro" id="IPR036875">
    <property type="entry name" value="Znf_CCHC_sf"/>
</dbReference>
<keyword evidence="1" id="KW-0479">Metal-binding</keyword>
<comment type="caution">
    <text evidence="4">The sequence shown here is derived from an EMBL/GenBank/DDBJ whole genome shotgun (WGS) entry which is preliminary data.</text>
</comment>
<sequence>MTRYTLNVTHRNGGHDSSEFVSRPVMPTKSQLAAGTLSSAAAPNSTGPTNHPPSAPSAGSSGSKQSQQQRQGGAAGRKSNASKQQKHQQQRPPNASSPAKTSSVSDSAVASAVSSPVSASPVPHSPPSLAQTGGASAPTDNASASGNADKGKGKGKGKQQQRNNKKRSNPDNDDQDGASKPKRPRPDRKQAKKDKKKKSQICFSCRQPGHSIKECTSVSSSNPSSPTKSSSSSSTPDLSKVKCYLCGASKHTLKDCPARFKAPRDEATGKVILPYAQCFHCNETGHLAGQCPKNERGMYLNGGCCHICGSVQHLAKDCKPSKVEEEMATMVGTVTADQSADADDVFIALHNMDQAKSAKKAVAAAAAPMAAGSRKGVKKVVF</sequence>
<dbReference type="AlphaFoldDB" id="A0A1Y2HE47"/>
<evidence type="ECO:0000256" key="1">
    <source>
        <dbReference type="PROSITE-ProRule" id="PRU00047"/>
    </source>
</evidence>
<gene>
    <name evidence="4" type="ORF">BCR44DRAFT_66129</name>
</gene>
<dbReference type="GO" id="GO:0008270">
    <property type="term" value="F:zinc ion binding"/>
    <property type="evidence" value="ECO:0007669"/>
    <property type="project" value="UniProtKB-KW"/>
</dbReference>
<feature type="compositionally biased region" description="Low complexity" evidence="2">
    <location>
        <begin position="56"/>
        <end position="79"/>
    </location>
</feature>
<evidence type="ECO:0000256" key="2">
    <source>
        <dbReference type="SAM" id="MobiDB-lite"/>
    </source>
</evidence>
<evidence type="ECO:0000259" key="3">
    <source>
        <dbReference type="PROSITE" id="PS50158"/>
    </source>
</evidence>
<feature type="compositionally biased region" description="Basic residues" evidence="2">
    <location>
        <begin position="153"/>
        <end position="167"/>
    </location>
</feature>
<feature type="domain" description="CCHC-type" evidence="3">
    <location>
        <begin position="278"/>
        <end position="293"/>
    </location>
</feature>
<dbReference type="PANTHER" id="PTHR46242">
    <property type="entry name" value="ZINC FINGER CCHC DOMAIN-CONTAINING PROTEIN 9 ZCCHC9"/>
    <property type="match status" value="1"/>
</dbReference>
<name>A0A1Y2HE47_9FUNG</name>
<dbReference type="PANTHER" id="PTHR46242:SF1">
    <property type="entry name" value="ZINC FINGER CCHC DOMAIN-CONTAINING PROTEIN 9"/>
    <property type="match status" value="1"/>
</dbReference>
<dbReference type="GO" id="GO:0005730">
    <property type="term" value="C:nucleolus"/>
    <property type="evidence" value="ECO:0007669"/>
    <property type="project" value="TreeGrafter"/>
</dbReference>
<protein>
    <recommendedName>
        <fullName evidence="3">CCHC-type domain-containing protein</fullName>
    </recommendedName>
</protein>
<keyword evidence="1" id="KW-0863">Zinc-finger</keyword>
<dbReference type="EMBL" id="MCFL01000048">
    <property type="protein sequence ID" value="ORZ32284.1"/>
    <property type="molecule type" value="Genomic_DNA"/>
</dbReference>
<feature type="domain" description="CCHC-type" evidence="3">
    <location>
        <begin position="202"/>
        <end position="217"/>
    </location>
</feature>
<keyword evidence="1" id="KW-0862">Zinc</keyword>
<proteinExistence type="predicted"/>
<dbReference type="PROSITE" id="PS50158">
    <property type="entry name" value="ZF_CCHC"/>
    <property type="match status" value="3"/>
</dbReference>
<organism evidence="4 5">
    <name type="scientific">Catenaria anguillulae PL171</name>
    <dbReference type="NCBI Taxonomy" id="765915"/>
    <lineage>
        <taxon>Eukaryota</taxon>
        <taxon>Fungi</taxon>
        <taxon>Fungi incertae sedis</taxon>
        <taxon>Blastocladiomycota</taxon>
        <taxon>Blastocladiomycetes</taxon>
        <taxon>Blastocladiales</taxon>
        <taxon>Catenariaceae</taxon>
        <taxon>Catenaria</taxon>
    </lineage>
</organism>
<dbReference type="GO" id="GO:0003676">
    <property type="term" value="F:nucleic acid binding"/>
    <property type="evidence" value="ECO:0007669"/>
    <property type="project" value="InterPro"/>
</dbReference>
<feature type="compositionally biased region" description="Polar residues" evidence="2">
    <location>
        <begin position="90"/>
        <end position="101"/>
    </location>
</feature>
<dbReference type="SMART" id="SM00343">
    <property type="entry name" value="ZnF_C2HC"/>
    <property type="match status" value="4"/>
</dbReference>
<dbReference type="InterPro" id="IPR042246">
    <property type="entry name" value="ZCCHC9"/>
</dbReference>
<dbReference type="STRING" id="765915.A0A1Y2HE47"/>
<accession>A0A1Y2HE47</accession>
<dbReference type="InterPro" id="IPR001878">
    <property type="entry name" value="Znf_CCHC"/>
</dbReference>
<keyword evidence="5" id="KW-1185">Reference proteome</keyword>
<dbReference type="SUPFAM" id="SSF57756">
    <property type="entry name" value="Retrovirus zinc finger-like domains"/>
    <property type="match status" value="2"/>
</dbReference>
<feature type="region of interest" description="Disordered" evidence="2">
    <location>
        <begin position="212"/>
        <end position="238"/>
    </location>
</feature>
<feature type="compositionally biased region" description="Polar residues" evidence="2">
    <location>
        <begin position="131"/>
        <end position="146"/>
    </location>
</feature>
<feature type="compositionally biased region" description="Polar residues" evidence="2">
    <location>
        <begin position="28"/>
        <end position="49"/>
    </location>
</feature>
<feature type="compositionally biased region" description="Low complexity" evidence="2">
    <location>
        <begin position="216"/>
        <end position="236"/>
    </location>
</feature>
<feature type="compositionally biased region" description="Low complexity" evidence="2">
    <location>
        <begin position="102"/>
        <end position="130"/>
    </location>
</feature>
<dbReference type="OrthoDB" id="3863715at2759"/>
<reference evidence="4 5" key="1">
    <citation type="submission" date="2016-07" db="EMBL/GenBank/DDBJ databases">
        <title>Pervasive Adenine N6-methylation of Active Genes in Fungi.</title>
        <authorList>
            <consortium name="DOE Joint Genome Institute"/>
            <person name="Mondo S.J."/>
            <person name="Dannebaum R.O."/>
            <person name="Kuo R.C."/>
            <person name="Labutti K."/>
            <person name="Haridas S."/>
            <person name="Kuo A."/>
            <person name="Salamov A."/>
            <person name="Ahrendt S.R."/>
            <person name="Lipzen A."/>
            <person name="Sullivan W."/>
            <person name="Andreopoulos W.B."/>
            <person name="Clum A."/>
            <person name="Lindquist E."/>
            <person name="Daum C."/>
            <person name="Ramamoorthy G.K."/>
            <person name="Gryganskyi A."/>
            <person name="Culley D."/>
            <person name="Magnuson J.K."/>
            <person name="James T.Y."/>
            <person name="O'Malley M.A."/>
            <person name="Stajich J.E."/>
            <person name="Spatafora J.W."/>
            <person name="Visel A."/>
            <person name="Grigoriev I.V."/>
        </authorList>
    </citation>
    <scope>NUCLEOTIDE SEQUENCE [LARGE SCALE GENOMIC DNA]</scope>
    <source>
        <strain evidence="4 5">PL171</strain>
    </source>
</reference>
<feature type="compositionally biased region" description="Basic residues" evidence="2">
    <location>
        <begin position="180"/>
        <end position="199"/>
    </location>
</feature>
<dbReference type="Pfam" id="PF00098">
    <property type="entry name" value="zf-CCHC"/>
    <property type="match status" value="2"/>
</dbReference>
<evidence type="ECO:0000313" key="5">
    <source>
        <dbReference type="Proteomes" id="UP000193411"/>
    </source>
</evidence>
<dbReference type="Proteomes" id="UP000193411">
    <property type="component" value="Unassembled WGS sequence"/>
</dbReference>